<dbReference type="SUPFAM" id="SSF57903">
    <property type="entry name" value="FYVE/PHD zinc finger"/>
    <property type="match status" value="1"/>
</dbReference>
<dbReference type="CDD" id="cd15489">
    <property type="entry name" value="PHD_SF"/>
    <property type="match status" value="1"/>
</dbReference>
<dbReference type="InterPro" id="IPR008030">
    <property type="entry name" value="NmrA-like"/>
</dbReference>
<feature type="domain" description="NmrA-like" evidence="7">
    <location>
        <begin position="339"/>
        <end position="574"/>
    </location>
</feature>
<dbReference type="InterPro" id="IPR036291">
    <property type="entry name" value="NAD(P)-bd_dom_sf"/>
</dbReference>
<evidence type="ECO:0000256" key="2">
    <source>
        <dbReference type="ARBA" id="ARBA00022723"/>
    </source>
</evidence>
<dbReference type="InterPro" id="IPR011011">
    <property type="entry name" value="Znf_FYVE_PHD"/>
</dbReference>
<comment type="similarity">
    <text evidence="1">Belongs to the NmrA-type oxidoreductase family.</text>
</comment>
<dbReference type="Pfam" id="PF05368">
    <property type="entry name" value="NmrA"/>
    <property type="match status" value="1"/>
</dbReference>
<feature type="region of interest" description="Disordered" evidence="6">
    <location>
        <begin position="286"/>
        <end position="326"/>
    </location>
</feature>
<protein>
    <recommendedName>
        <fullName evidence="7">NmrA-like domain-containing protein</fullName>
    </recommendedName>
</protein>
<keyword evidence="4" id="KW-0862">Zinc</keyword>
<dbReference type="AlphaFoldDB" id="A0A8H3DVE1"/>
<evidence type="ECO:0000256" key="4">
    <source>
        <dbReference type="ARBA" id="ARBA00022833"/>
    </source>
</evidence>
<proteinExistence type="inferred from homology"/>
<evidence type="ECO:0000256" key="3">
    <source>
        <dbReference type="ARBA" id="ARBA00022771"/>
    </source>
</evidence>
<feature type="compositionally biased region" description="Basic and acidic residues" evidence="6">
    <location>
        <begin position="298"/>
        <end position="320"/>
    </location>
</feature>
<accession>A0A8H3DVE1</accession>
<evidence type="ECO:0000313" key="8">
    <source>
        <dbReference type="EMBL" id="CAE7092440.1"/>
    </source>
</evidence>
<dbReference type="Proteomes" id="UP000663827">
    <property type="component" value="Unassembled WGS sequence"/>
</dbReference>
<evidence type="ECO:0000256" key="1">
    <source>
        <dbReference type="ARBA" id="ARBA00006328"/>
    </source>
</evidence>
<dbReference type="Gene3D" id="3.30.40.10">
    <property type="entry name" value="Zinc/RING finger domain, C3HC4 (zinc finger)"/>
    <property type="match status" value="1"/>
</dbReference>
<dbReference type="PANTHER" id="PTHR42748:SF7">
    <property type="entry name" value="NMRA LIKE REDOX SENSOR 1-RELATED"/>
    <property type="match status" value="1"/>
</dbReference>
<dbReference type="PROSITE" id="PS01359">
    <property type="entry name" value="ZF_PHD_1"/>
    <property type="match status" value="1"/>
</dbReference>
<dbReference type="GO" id="GO:0008270">
    <property type="term" value="F:zinc ion binding"/>
    <property type="evidence" value="ECO:0007669"/>
    <property type="project" value="UniProtKB-KW"/>
</dbReference>
<sequence>MIPLVRNYGERPCSACGGHDKGEPDTFFLHCCICDRFWHNACLYTRVPKTEILRRNKRALGSGWKDWKCRQCRGVGPEGRMHRPAQNAIELVLIDDDEIQVLPPPATNPPARRASTLPPPRSGPTLPVPLSRRQDPPRPPPPHEVIELDDDDDIIEIPPPTRRPLQDDVAPEPRRPIEVPNVSIQDEPMLDLDDLSLEERPPTPPPPGFPSFAEQVDIPECPFGPIEGTLRPSPSLPPALRASSRTALGQRMQDIIASDRLVQNLGLKGLKAAGWKTEKRERIASVEPPVIPPWAKPPNDKGKGRDPRERRPRPITELRLRPPRPRTTENSLILPLKMKVVLVVGATGQQGNAVIRAMSDSENYLCLALTRKLQSPKAQKLRSLRNVKLVSGDLNDVQQLRTIFEDAKSATTGAIWGVFVALAFPGLGKSAEGEERQGKNIAVVSQEFQVQSYIYSSVIPFFPEDNPPPPGLDRYCKMIIEKHVSTLNLPWTIIRPGFFMENFSSGMIGRLTDATLRYCVPPEYKIQFTAVNDIGRLSRVVFDNPTEFIHKTMDIAGESLTSDERSQAFIRATGYGMPSVPWLLISIIYWLNPTVRDIVEEFIQADNMRRKDPRGYDGNLCEAASHVKLTSFEEWARNWNQITGKEANQQGVTLWGMLTGKA</sequence>
<evidence type="ECO:0000259" key="7">
    <source>
        <dbReference type="Pfam" id="PF05368"/>
    </source>
</evidence>
<dbReference type="InterPro" id="IPR019786">
    <property type="entry name" value="Zinc_finger_PHD-type_CS"/>
</dbReference>
<dbReference type="Gene3D" id="3.40.50.720">
    <property type="entry name" value="NAD(P)-binding Rossmann-like Domain"/>
    <property type="match status" value="1"/>
</dbReference>
<keyword evidence="2" id="KW-0479">Metal-binding</keyword>
<dbReference type="Gene3D" id="3.90.25.10">
    <property type="entry name" value="UDP-galactose 4-epimerase, domain 1"/>
    <property type="match status" value="1"/>
</dbReference>
<name>A0A8H3DVE1_9AGAM</name>
<dbReference type="InterPro" id="IPR051164">
    <property type="entry name" value="NmrA-like_oxidored"/>
</dbReference>
<evidence type="ECO:0000256" key="6">
    <source>
        <dbReference type="SAM" id="MobiDB-lite"/>
    </source>
</evidence>
<keyword evidence="3" id="KW-0863">Zinc-finger</keyword>
<dbReference type="SUPFAM" id="SSF51735">
    <property type="entry name" value="NAD(P)-binding Rossmann-fold domains"/>
    <property type="match status" value="1"/>
</dbReference>
<dbReference type="InterPro" id="IPR013083">
    <property type="entry name" value="Znf_RING/FYVE/PHD"/>
</dbReference>
<reference evidence="8" key="1">
    <citation type="submission" date="2021-01" db="EMBL/GenBank/DDBJ databases">
        <authorList>
            <person name="Kaushik A."/>
        </authorList>
    </citation>
    <scope>NUCLEOTIDE SEQUENCE</scope>
    <source>
        <strain evidence="8">AG5</strain>
    </source>
</reference>
<dbReference type="GO" id="GO:0005634">
    <property type="term" value="C:nucleus"/>
    <property type="evidence" value="ECO:0007669"/>
    <property type="project" value="TreeGrafter"/>
</dbReference>
<dbReference type="PANTHER" id="PTHR42748">
    <property type="entry name" value="NITROGEN METABOLITE REPRESSION PROTEIN NMRA FAMILY MEMBER"/>
    <property type="match status" value="1"/>
</dbReference>
<dbReference type="EMBL" id="CAJNJQ010000663">
    <property type="protein sequence ID" value="CAE7092440.1"/>
    <property type="molecule type" value="Genomic_DNA"/>
</dbReference>
<evidence type="ECO:0000256" key="5">
    <source>
        <dbReference type="ARBA" id="ARBA00022857"/>
    </source>
</evidence>
<evidence type="ECO:0000313" key="9">
    <source>
        <dbReference type="Proteomes" id="UP000663827"/>
    </source>
</evidence>
<keyword evidence="5" id="KW-0521">NADP</keyword>
<feature type="region of interest" description="Disordered" evidence="6">
    <location>
        <begin position="100"/>
        <end position="179"/>
    </location>
</feature>
<gene>
    <name evidence="8" type="ORF">RDB_LOCUS33057</name>
</gene>
<comment type="caution">
    <text evidence="8">The sequence shown here is derived from an EMBL/GenBank/DDBJ whole genome shotgun (WGS) entry which is preliminary data.</text>
</comment>
<organism evidence="8 9">
    <name type="scientific">Rhizoctonia solani</name>
    <dbReference type="NCBI Taxonomy" id="456999"/>
    <lineage>
        <taxon>Eukaryota</taxon>
        <taxon>Fungi</taxon>
        <taxon>Dikarya</taxon>
        <taxon>Basidiomycota</taxon>
        <taxon>Agaricomycotina</taxon>
        <taxon>Agaricomycetes</taxon>
        <taxon>Cantharellales</taxon>
        <taxon>Ceratobasidiaceae</taxon>
        <taxon>Rhizoctonia</taxon>
    </lineage>
</organism>